<evidence type="ECO:0000313" key="1">
    <source>
        <dbReference type="EMBL" id="SDN30012.1"/>
    </source>
</evidence>
<accession>A0A1H0A8F1</accession>
<dbReference type="AlphaFoldDB" id="A0A1H0A8F1"/>
<keyword evidence="2" id="KW-1185">Reference proteome</keyword>
<dbReference type="Proteomes" id="UP000199544">
    <property type="component" value="Unassembled WGS sequence"/>
</dbReference>
<reference evidence="2" key="1">
    <citation type="submission" date="2016-10" db="EMBL/GenBank/DDBJ databases">
        <authorList>
            <person name="Varghese N."/>
            <person name="Submissions S."/>
        </authorList>
    </citation>
    <scope>NUCLEOTIDE SEQUENCE [LARGE SCALE GENOMIC DNA]</scope>
    <source>
        <strain evidence="2">CGMCC 1.6854</strain>
    </source>
</reference>
<proteinExistence type="predicted"/>
<evidence type="ECO:0000313" key="2">
    <source>
        <dbReference type="Proteomes" id="UP000199544"/>
    </source>
</evidence>
<organism evidence="1 2">
    <name type="scientific">Fictibacillus solisalsi</name>
    <dbReference type="NCBI Taxonomy" id="459525"/>
    <lineage>
        <taxon>Bacteria</taxon>
        <taxon>Bacillati</taxon>
        <taxon>Bacillota</taxon>
        <taxon>Bacilli</taxon>
        <taxon>Bacillales</taxon>
        <taxon>Fictibacillaceae</taxon>
        <taxon>Fictibacillus</taxon>
    </lineage>
</organism>
<protein>
    <submittedName>
        <fullName evidence="1">Uncharacterized protein</fullName>
    </submittedName>
</protein>
<dbReference type="EMBL" id="FNHW01000002">
    <property type="protein sequence ID" value="SDN30012.1"/>
    <property type="molecule type" value="Genomic_DNA"/>
</dbReference>
<name>A0A1H0A8F1_9BACL</name>
<sequence length="72" mass="8378">MTMSETKFYVINKTFILGKRNGKQKNSTPQKRCTALLILSNLIQKLVSFIHSLHLQKLCSELLVHQLDREHL</sequence>
<gene>
    <name evidence="1" type="ORF">SAMN04488137_3992</name>
</gene>